<evidence type="ECO:0000256" key="1">
    <source>
        <dbReference type="ARBA" id="ARBA00004651"/>
    </source>
</evidence>
<accession>A0ABV3T1D6</accession>
<dbReference type="Proteomes" id="UP001556631">
    <property type="component" value="Unassembled WGS sequence"/>
</dbReference>
<evidence type="ECO:0000256" key="2">
    <source>
        <dbReference type="ARBA" id="ARBA00022475"/>
    </source>
</evidence>
<dbReference type="RefSeq" id="WP_367994566.1">
    <property type="nucleotide sequence ID" value="NZ_JBFPJR010000023.1"/>
</dbReference>
<keyword evidence="9" id="KW-1185">Reference proteome</keyword>
<dbReference type="EMBL" id="JBFPJR010000023">
    <property type="protein sequence ID" value="MEX0428595.1"/>
    <property type="molecule type" value="Genomic_DNA"/>
</dbReference>
<keyword evidence="3 6" id="KW-0812">Transmembrane</keyword>
<gene>
    <name evidence="8" type="ORF">AB3X52_13270</name>
</gene>
<comment type="subcellular location">
    <subcellularLocation>
        <location evidence="1">Cell membrane</location>
        <topology evidence="1">Multi-pass membrane protein</topology>
    </subcellularLocation>
</comment>
<feature type="transmembrane region" description="Helical" evidence="6">
    <location>
        <begin position="221"/>
        <end position="241"/>
    </location>
</feature>
<feature type="transmembrane region" description="Helical" evidence="6">
    <location>
        <begin position="247"/>
        <end position="267"/>
    </location>
</feature>
<organism evidence="8 9">
    <name type="scientific">Nocardioides eburneus</name>
    <dbReference type="NCBI Taxonomy" id="3231482"/>
    <lineage>
        <taxon>Bacteria</taxon>
        <taxon>Bacillati</taxon>
        <taxon>Actinomycetota</taxon>
        <taxon>Actinomycetes</taxon>
        <taxon>Propionibacteriales</taxon>
        <taxon>Nocardioidaceae</taxon>
        <taxon>Nocardioides</taxon>
    </lineage>
</organism>
<keyword evidence="5 6" id="KW-0472">Membrane</keyword>
<dbReference type="PANTHER" id="PTHR35007">
    <property type="entry name" value="INTEGRAL MEMBRANE PROTEIN-RELATED"/>
    <property type="match status" value="1"/>
</dbReference>
<feature type="transmembrane region" description="Helical" evidence="6">
    <location>
        <begin position="7"/>
        <end position="26"/>
    </location>
</feature>
<protein>
    <submittedName>
        <fullName evidence="8">Type II secretion system F family protein</fullName>
    </submittedName>
</protein>
<evidence type="ECO:0000256" key="3">
    <source>
        <dbReference type="ARBA" id="ARBA00022692"/>
    </source>
</evidence>
<evidence type="ECO:0000256" key="4">
    <source>
        <dbReference type="ARBA" id="ARBA00022989"/>
    </source>
</evidence>
<evidence type="ECO:0000259" key="7">
    <source>
        <dbReference type="Pfam" id="PF00482"/>
    </source>
</evidence>
<sequence length="296" mass="31647">MIEQLRLPLAVTAGAIAGIGLAMLVLRVDRRPAKVRSDRVVRALAFGSRNARQALLGVLAGVVVLAVTRWVVLAVVVGAVIAFWNRLFGGARAERQAIVRAEGLAAWIESLRDTIAGAVGLEQAIPATAVNAAPSIRPALNLLVDRLRVREPLPDALLKFAHDLGDASADLVVAALVLNARLRGPGLRDVLTALADSARDELDVRRRVESSRRSTRRSVQIVVGVIVCVAGGLVIFNRSYVEPYGNVTGQLVLALVLVLFGGSVLWLRRLAGVAEPQRFLVVSEPARDGEKDGARR</sequence>
<keyword evidence="2" id="KW-1003">Cell membrane</keyword>
<comment type="caution">
    <text evidence="8">The sequence shown here is derived from an EMBL/GenBank/DDBJ whole genome shotgun (WGS) entry which is preliminary data.</text>
</comment>
<keyword evidence="4 6" id="KW-1133">Transmembrane helix</keyword>
<dbReference type="PANTHER" id="PTHR35007:SF3">
    <property type="entry name" value="POSSIBLE CONSERVED ALANINE RICH MEMBRANE PROTEIN"/>
    <property type="match status" value="1"/>
</dbReference>
<proteinExistence type="predicted"/>
<dbReference type="InterPro" id="IPR018076">
    <property type="entry name" value="T2SS_GspF_dom"/>
</dbReference>
<evidence type="ECO:0000256" key="6">
    <source>
        <dbReference type="SAM" id="Phobius"/>
    </source>
</evidence>
<evidence type="ECO:0000256" key="5">
    <source>
        <dbReference type="ARBA" id="ARBA00023136"/>
    </source>
</evidence>
<reference evidence="8 9" key="1">
    <citation type="submission" date="2024-07" db="EMBL/GenBank/DDBJ databases">
        <authorList>
            <person name="Lee S."/>
            <person name="Kang M."/>
        </authorList>
    </citation>
    <scope>NUCLEOTIDE SEQUENCE [LARGE SCALE GENOMIC DNA]</scope>
    <source>
        <strain evidence="8 9">DS6</strain>
    </source>
</reference>
<feature type="transmembrane region" description="Helical" evidence="6">
    <location>
        <begin position="54"/>
        <end position="84"/>
    </location>
</feature>
<evidence type="ECO:0000313" key="8">
    <source>
        <dbReference type="EMBL" id="MEX0428595.1"/>
    </source>
</evidence>
<feature type="domain" description="Type II secretion system protein GspF" evidence="7">
    <location>
        <begin position="108"/>
        <end position="231"/>
    </location>
</feature>
<dbReference type="Pfam" id="PF00482">
    <property type="entry name" value="T2SSF"/>
    <property type="match status" value="1"/>
</dbReference>
<evidence type="ECO:0000313" key="9">
    <source>
        <dbReference type="Proteomes" id="UP001556631"/>
    </source>
</evidence>
<name>A0ABV3T1D6_9ACTN</name>